<accession>A0A8H3H6S7</accession>
<proteinExistence type="predicted"/>
<gene>
    <name evidence="1" type="ORF">RDB_LOCUS139945</name>
</gene>
<name>A0A8H3H6S7_9AGAM</name>
<dbReference type="Proteomes" id="UP000663843">
    <property type="component" value="Unassembled WGS sequence"/>
</dbReference>
<reference evidence="1" key="1">
    <citation type="submission" date="2021-01" db="EMBL/GenBank/DDBJ databases">
        <authorList>
            <person name="Kaushik A."/>
        </authorList>
    </citation>
    <scope>NUCLEOTIDE SEQUENCE</scope>
    <source>
        <strain evidence="1">AG2-2IIIB</strain>
    </source>
</reference>
<evidence type="ECO:0000313" key="1">
    <source>
        <dbReference type="EMBL" id="CAE6501459.1"/>
    </source>
</evidence>
<comment type="caution">
    <text evidence="1">The sequence shown here is derived from an EMBL/GenBank/DDBJ whole genome shotgun (WGS) entry which is preliminary data.</text>
</comment>
<protein>
    <submittedName>
        <fullName evidence="1">Uncharacterized protein</fullName>
    </submittedName>
</protein>
<dbReference type="AlphaFoldDB" id="A0A8H3H6S7"/>
<evidence type="ECO:0000313" key="2">
    <source>
        <dbReference type="Proteomes" id="UP000663843"/>
    </source>
</evidence>
<organism evidence="1 2">
    <name type="scientific">Rhizoctonia solani</name>
    <dbReference type="NCBI Taxonomy" id="456999"/>
    <lineage>
        <taxon>Eukaryota</taxon>
        <taxon>Fungi</taxon>
        <taxon>Dikarya</taxon>
        <taxon>Basidiomycota</taxon>
        <taxon>Agaricomycotina</taxon>
        <taxon>Agaricomycetes</taxon>
        <taxon>Cantharellales</taxon>
        <taxon>Ceratobasidiaceae</taxon>
        <taxon>Rhizoctonia</taxon>
    </lineage>
</organism>
<sequence>MCVQHHIERIPGHYGETYSSWTPNCSSYPIPGAQNGMALRNNHALQMLATCLRQALLLMPYCPKHPRIANHNAQMEPACLNPMATMLQGGIRHLRRVKHTYSTHSQSARPAHFLPMILKPIHGPSMNISPWTRVSAIVPSYSLGFTNFLIHPGLFGIDTGSLS</sequence>
<dbReference type="EMBL" id="CAJMWT010005100">
    <property type="protein sequence ID" value="CAE6501459.1"/>
    <property type="molecule type" value="Genomic_DNA"/>
</dbReference>